<dbReference type="Gene3D" id="2.20.200.10">
    <property type="entry name" value="Outer membrane efflux proteins (OEP)"/>
    <property type="match status" value="1"/>
</dbReference>
<dbReference type="InterPro" id="IPR003423">
    <property type="entry name" value="OMP_efflux"/>
</dbReference>
<comment type="caution">
    <text evidence="11">The sequence shown here is derived from an EMBL/GenBank/DDBJ whole genome shotgun (WGS) entry which is preliminary data.</text>
</comment>
<dbReference type="GO" id="GO:0015562">
    <property type="term" value="F:efflux transmembrane transporter activity"/>
    <property type="evidence" value="ECO:0007669"/>
    <property type="project" value="InterPro"/>
</dbReference>
<dbReference type="EMBL" id="JACEIB010000006">
    <property type="protein sequence ID" value="MBA2934307.1"/>
    <property type="molecule type" value="Genomic_DNA"/>
</dbReference>
<feature type="region of interest" description="Disordered" evidence="10">
    <location>
        <begin position="42"/>
        <end position="61"/>
    </location>
</feature>
<keyword evidence="12" id="KW-1185">Reference proteome</keyword>
<dbReference type="GO" id="GO:0005886">
    <property type="term" value="C:plasma membrane"/>
    <property type="evidence" value="ECO:0007669"/>
    <property type="project" value="UniProtKB-SubCell"/>
</dbReference>
<dbReference type="Gene3D" id="1.20.1600.10">
    <property type="entry name" value="Outer membrane efflux proteins (OEP)"/>
    <property type="match status" value="1"/>
</dbReference>
<evidence type="ECO:0000256" key="8">
    <source>
        <dbReference type="ARBA" id="ARBA00023288"/>
    </source>
</evidence>
<dbReference type="Proteomes" id="UP000570166">
    <property type="component" value="Unassembled WGS sequence"/>
</dbReference>
<organism evidence="11 12">
    <name type="scientific">Sphingomonas chungangi</name>
    <dbReference type="NCBI Taxonomy" id="2683589"/>
    <lineage>
        <taxon>Bacteria</taxon>
        <taxon>Pseudomonadati</taxon>
        <taxon>Pseudomonadota</taxon>
        <taxon>Alphaproteobacteria</taxon>
        <taxon>Sphingomonadales</taxon>
        <taxon>Sphingomonadaceae</taxon>
        <taxon>Sphingomonas</taxon>
    </lineage>
</organism>
<keyword evidence="6 9" id="KW-0472">Membrane</keyword>
<evidence type="ECO:0000256" key="2">
    <source>
        <dbReference type="ARBA" id="ARBA00007613"/>
    </source>
</evidence>
<keyword evidence="8 9" id="KW-0449">Lipoprotein</keyword>
<gene>
    <name evidence="11" type="ORF">HZF05_09375</name>
</gene>
<keyword evidence="5" id="KW-0732">Signal</keyword>
<dbReference type="NCBIfam" id="TIGR01845">
    <property type="entry name" value="outer_NodT"/>
    <property type="match status" value="1"/>
</dbReference>
<evidence type="ECO:0000313" key="11">
    <source>
        <dbReference type="EMBL" id="MBA2934307.1"/>
    </source>
</evidence>
<keyword evidence="4 9" id="KW-0812">Transmembrane</keyword>
<comment type="similarity">
    <text evidence="2 9">Belongs to the outer membrane factor (OMF) (TC 1.B.17) family.</text>
</comment>
<accession>A0A838L5K1</accession>
<dbReference type="AlphaFoldDB" id="A0A838L5K1"/>
<dbReference type="PANTHER" id="PTHR30203:SF20">
    <property type="entry name" value="MULTIDRUG RESISTANCE OUTER MEMBRANE PROTEIN MDTP-RELATED"/>
    <property type="match status" value="1"/>
</dbReference>
<keyword evidence="3 9" id="KW-1134">Transmembrane beta strand</keyword>
<evidence type="ECO:0000256" key="9">
    <source>
        <dbReference type="RuleBase" id="RU362097"/>
    </source>
</evidence>
<evidence type="ECO:0000256" key="5">
    <source>
        <dbReference type="ARBA" id="ARBA00022729"/>
    </source>
</evidence>
<evidence type="ECO:0000256" key="10">
    <source>
        <dbReference type="SAM" id="MobiDB-lite"/>
    </source>
</evidence>
<reference evidence="11 12" key="1">
    <citation type="submission" date="2020-07" db="EMBL/GenBank/DDBJ databases">
        <authorList>
            <person name="Sun Q."/>
        </authorList>
    </citation>
    <scope>NUCLEOTIDE SEQUENCE [LARGE SCALE GENOMIC DNA]</scope>
    <source>
        <strain evidence="11 12">CGMCC 1.13654</strain>
    </source>
</reference>
<evidence type="ECO:0000256" key="3">
    <source>
        <dbReference type="ARBA" id="ARBA00022452"/>
    </source>
</evidence>
<dbReference type="Pfam" id="PF02321">
    <property type="entry name" value="OEP"/>
    <property type="match status" value="2"/>
</dbReference>
<evidence type="ECO:0000256" key="4">
    <source>
        <dbReference type="ARBA" id="ARBA00022692"/>
    </source>
</evidence>
<dbReference type="PANTHER" id="PTHR30203">
    <property type="entry name" value="OUTER MEMBRANE CATION EFFLUX PROTEIN"/>
    <property type="match status" value="1"/>
</dbReference>
<name>A0A838L5K1_9SPHN</name>
<dbReference type="InterPro" id="IPR010131">
    <property type="entry name" value="MdtP/NodT-like"/>
</dbReference>
<protein>
    <submittedName>
        <fullName evidence="11">Efflux transporter outer membrane subunit</fullName>
    </submittedName>
</protein>
<evidence type="ECO:0000256" key="1">
    <source>
        <dbReference type="ARBA" id="ARBA00004370"/>
    </source>
</evidence>
<evidence type="ECO:0000313" key="12">
    <source>
        <dbReference type="Proteomes" id="UP000570166"/>
    </source>
</evidence>
<comment type="subcellular location">
    <subcellularLocation>
        <location evidence="9">Cell membrane</location>
        <topology evidence="9">Lipid-anchor</topology>
    </subcellularLocation>
    <subcellularLocation>
        <location evidence="1">Membrane</location>
    </subcellularLocation>
</comment>
<keyword evidence="7 9" id="KW-0564">Palmitate</keyword>
<evidence type="ECO:0000256" key="6">
    <source>
        <dbReference type="ARBA" id="ARBA00023136"/>
    </source>
</evidence>
<sequence length="497" mass="52046">MHLAKPRGLPLRAAALSLLLSGCVAVPKLGPRPEMRQAQSFAAERSLAPSPTSDATWPGGDWWRGYNDPQLTSLIEEGLAGAPDLAAAVARLRQAEGYRQQAGAALLPRIDGSASVGGTKQSGQMGSPLPVSMRGWKDTASASLDASFDLDLWGKNRANLRAATSDADAASVDVAEARLLLSTNIASAYADLARYYAERDVEANAVQLRLDTQKLVANRVAIGLDTKAELKQADSAVPAERAQLAAVEESIALTKNSIAALLGEGPDRGLSVERPTLSFTARTVPADVTTDLIGRRPDVVSARARVESSAERIKAARADFYPSVSLTALIGVQSLGISNLFLSGSSFGNAGAAVSLPIFHGGEIKGKYRVARGTYDEAVATYDGTVAGAFHDVADAVTSQSMLAEQLSQSRQSLSDAREAYDVARQRYEGGLSDYLTVLTAQNSVLTEQRIVVDLEARAFTLDVALVKALGGGAVAPVSTLTTSADAGAASRETIHG</sequence>
<proteinExistence type="inferred from homology"/>
<evidence type="ECO:0000256" key="7">
    <source>
        <dbReference type="ARBA" id="ARBA00023139"/>
    </source>
</evidence>
<dbReference type="PROSITE" id="PS51257">
    <property type="entry name" value="PROKAR_LIPOPROTEIN"/>
    <property type="match status" value="1"/>
</dbReference>
<dbReference type="RefSeq" id="WP_160365804.1">
    <property type="nucleotide sequence ID" value="NZ_JACEIB010000006.1"/>
</dbReference>
<dbReference type="SUPFAM" id="SSF56954">
    <property type="entry name" value="Outer membrane efflux proteins (OEP)"/>
    <property type="match status" value="1"/>
</dbReference>